<sequence>MRSVCFGICLILILSIIYESDSASTLSYLNKVKKCPDDAIKKADEALSNFSNGISNYLNAVRSSVSALTSCTTLRCLQDNFVSVYVNLPTGIVENLVELGYRLFWVIYCAGLTGIKIVFPLAGLLL</sequence>
<accession>A0A834ISB8</accession>
<evidence type="ECO:0000256" key="1">
    <source>
        <dbReference type="SAM" id="Phobius"/>
    </source>
</evidence>
<evidence type="ECO:0000313" key="3">
    <source>
        <dbReference type="EMBL" id="KAF7285380.1"/>
    </source>
</evidence>
<organism evidence="3 4">
    <name type="scientific">Rhynchophorus ferrugineus</name>
    <name type="common">Red palm weevil</name>
    <name type="synonym">Curculio ferrugineus</name>
    <dbReference type="NCBI Taxonomy" id="354439"/>
    <lineage>
        <taxon>Eukaryota</taxon>
        <taxon>Metazoa</taxon>
        <taxon>Ecdysozoa</taxon>
        <taxon>Arthropoda</taxon>
        <taxon>Hexapoda</taxon>
        <taxon>Insecta</taxon>
        <taxon>Pterygota</taxon>
        <taxon>Neoptera</taxon>
        <taxon>Endopterygota</taxon>
        <taxon>Coleoptera</taxon>
        <taxon>Polyphaga</taxon>
        <taxon>Cucujiformia</taxon>
        <taxon>Curculionidae</taxon>
        <taxon>Dryophthorinae</taxon>
        <taxon>Rhynchophorus</taxon>
    </lineage>
</organism>
<name>A0A834ISB8_RHYFE</name>
<dbReference type="EMBL" id="JAACXV010000056">
    <property type="protein sequence ID" value="KAF7285380.1"/>
    <property type="molecule type" value="Genomic_DNA"/>
</dbReference>
<proteinExistence type="predicted"/>
<dbReference type="Proteomes" id="UP000625711">
    <property type="component" value="Unassembled WGS sequence"/>
</dbReference>
<feature type="chain" id="PRO_5032344883" evidence="2">
    <location>
        <begin position="23"/>
        <end position="126"/>
    </location>
</feature>
<comment type="caution">
    <text evidence="3">The sequence shown here is derived from an EMBL/GenBank/DDBJ whole genome shotgun (WGS) entry which is preliminary data.</text>
</comment>
<reference evidence="3" key="1">
    <citation type="submission" date="2020-08" db="EMBL/GenBank/DDBJ databases">
        <title>Genome sequencing and assembly of the red palm weevil Rhynchophorus ferrugineus.</title>
        <authorList>
            <person name="Dias G.B."/>
            <person name="Bergman C.M."/>
            <person name="Manee M."/>
        </authorList>
    </citation>
    <scope>NUCLEOTIDE SEQUENCE</scope>
    <source>
        <strain evidence="3">AA-2017</strain>
        <tissue evidence="3">Whole larva</tissue>
    </source>
</reference>
<keyword evidence="1" id="KW-0472">Membrane</keyword>
<feature type="transmembrane region" description="Helical" evidence="1">
    <location>
        <begin position="103"/>
        <end position="125"/>
    </location>
</feature>
<keyword evidence="1" id="KW-1133">Transmembrane helix</keyword>
<keyword evidence="1" id="KW-0812">Transmembrane</keyword>
<evidence type="ECO:0000313" key="4">
    <source>
        <dbReference type="Proteomes" id="UP000625711"/>
    </source>
</evidence>
<feature type="signal peptide" evidence="2">
    <location>
        <begin position="1"/>
        <end position="22"/>
    </location>
</feature>
<dbReference type="AlphaFoldDB" id="A0A834ISB8"/>
<gene>
    <name evidence="3" type="ORF">GWI33_010779</name>
</gene>
<keyword evidence="2" id="KW-0732">Signal</keyword>
<evidence type="ECO:0000256" key="2">
    <source>
        <dbReference type="SAM" id="SignalP"/>
    </source>
</evidence>
<keyword evidence="4" id="KW-1185">Reference proteome</keyword>
<protein>
    <submittedName>
        <fullName evidence="3">Uncharacterized protein</fullName>
    </submittedName>
</protein>